<dbReference type="Pfam" id="PF13857">
    <property type="entry name" value="Ank_5"/>
    <property type="match status" value="2"/>
</dbReference>
<dbReference type="Gene3D" id="1.25.40.20">
    <property type="entry name" value="Ankyrin repeat-containing domain"/>
    <property type="match status" value="1"/>
</dbReference>
<dbReference type="SUPFAM" id="SSF48403">
    <property type="entry name" value="Ankyrin repeat"/>
    <property type="match status" value="1"/>
</dbReference>
<dbReference type="SMART" id="SM00248">
    <property type="entry name" value="ANK"/>
    <property type="match status" value="6"/>
</dbReference>
<feature type="non-terminal residue" evidence="2">
    <location>
        <position position="1"/>
    </location>
</feature>
<protein>
    <submittedName>
        <fullName evidence="2">Uncharacterized protein</fullName>
    </submittedName>
</protein>
<gene>
    <name evidence="2" type="ORF">EJB05_39825</name>
</gene>
<dbReference type="PANTHER" id="PTHR46224">
    <property type="entry name" value="ANKYRIN REPEAT FAMILY PROTEIN"/>
    <property type="match status" value="1"/>
</dbReference>
<dbReference type="PRINTS" id="PR01415">
    <property type="entry name" value="ANKYRIN"/>
</dbReference>
<dbReference type="Pfam" id="PF12796">
    <property type="entry name" value="Ank_2"/>
    <property type="match status" value="1"/>
</dbReference>
<dbReference type="PROSITE" id="PS50088">
    <property type="entry name" value="ANK_REPEAT"/>
    <property type="match status" value="4"/>
</dbReference>
<reference evidence="2 3" key="1">
    <citation type="journal article" date="2019" name="Sci. Rep.">
        <title>A high-quality genome of Eragrostis curvula grass provides insights into Poaceae evolution and supports new strategies to enhance forage quality.</title>
        <authorList>
            <person name="Carballo J."/>
            <person name="Santos B.A.C.M."/>
            <person name="Zappacosta D."/>
            <person name="Garbus I."/>
            <person name="Selva J.P."/>
            <person name="Gallo C.A."/>
            <person name="Diaz A."/>
            <person name="Albertini E."/>
            <person name="Caccamo M."/>
            <person name="Echenique V."/>
        </authorList>
    </citation>
    <scope>NUCLEOTIDE SEQUENCE [LARGE SCALE GENOMIC DNA]</scope>
    <source>
        <strain evidence="3">cv. Victoria</strain>
        <tissue evidence="2">Leaf</tissue>
    </source>
</reference>
<comment type="caution">
    <text evidence="2">The sequence shown here is derived from an EMBL/GenBank/DDBJ whole genome shotgun (WGS) entry which is preliminary data.</text>
</comment>
<keyword evidence="1" id="KW-0040">ANK repeat</keyword>
<dbReference type="Gramene" id="TVU16272">
    <property type="protein sequence ID" value="TVU16272"/>
    <property type="gene ID" value="EJB05_39825"/>
</dbReference>
<dbReference type="Proteomes" id="UP000324897">
    <property type="component" value="Unassembled WGS sequence"/>
</dbReference>
<evidence type="ECO:0000313" key="2">
    <source>
        <dbReference type="EMBL" id="TVU16272.1"/>
    </source>
</evidence>
<proteinExistence type="predicted"/>
<dbReference type="EMBL" id="RWGY01000031">
    <property type="protein sequence ID" value="TVU16272.1"/>
    <property type="molecule type" value="Genomic_DNA"/>
</dbReference>
<keyword evidence="3" id="KW-1185">Reference proteome</keyword>
<dbReference type="InterPro" id="IPR051616">
    <property type="entry name" value="Cul2-RING_E3_ligase_SR"/>
</dbReference>
<sequence>MAVASAPGRARSWRSSLRPPLDLRPALVPEGGDADRAVAELLNAALEGDLPRAKKLAKEISKAGKSVDQAVAVVTGIKRPGPLHLAAAMGKVEMCRLLIRTCEVDVNVTDDDGATPLIFAVQGVRSKAVINFLLSCEADPDKADSNGIAPLHIAAEQDSYEVAELLLSKGAKVDPVCGSGEAPLHVAAENGNASMLKLLMKHNADFNRLTGSLNTPLDVSLFGFSLECLEILIEAGADVNIGTPLVIAADKGLSDCIESLLKAGADANIPNENGKMPIEIAALKGWVECVEILFPVTTPIAGYADWSIDAITPHGKTVSSELQVARPFEHAAGIETLMSGLGLGIGSEGKELESLVGCTIQDSVLNKIANSTQKLGSPQRASTHEVVQRRAEDADRSEFGAHFDFKSPAPFLIDDDLPFEIAGLSEPFEKGQMNLKWLKDQCVLITKGGGSMLSGDELEMALCQVLISDKSNNEIVDELLDLVGDSAFDETVQDLLVHRKVLVNEIKNGLRMSSSNQPKMSTYATQERGREFQELLDGKSLPYMDLVKVMFAKDK</sequence>
<dbReference type="InterPro" id="IPR036770">
    <property type="entry name" value="Ankyrin_rpt-contain_sf"/>
</dbReference>
<feature type="repeat" description="ANK" evidence="1">
    <location>
        <begin position="112"/>
        <end position="145"/>
    </location>
</feature>
<dbReference type="PANTHER" id="PTHR46224:SF28">
    <property type="match status" value="1"/>
</dbReference>
<evidence type="ECO:0000313" key="3">
    <source>
        <dbReference type="Proteomes" id="UP000324897"/>
    </source>
</evidence>
<evidence type="ECO:0000256" key="1">
    <source>
        <dbReference type="PROSITE-ProRule" id="PRU00023"/>
    </source>
</evidence>
<dbReference type="OrthoDB" id="690246at2759"/>
<feature type="repeat" description="ANK" evidence="1">
    <location>
        <begin position="146"/>
        <end position="174"/>
    </location>
</feature>
<dbReference type="PROSITE" id="PS50297">
    <property type="entry name" value="ANK_REP_REGION"/>
    <property type="match status" value="3"/>
</dbReference>
<feature type="repeat" description="ANK" evidence="1">
    <location>
        <begin position="179"/>
        <end position="211"/>
    </location>
</feature>
<feature type="repeat" description="ANK" evidence="1">
    <location>
        <begin position="240"/>
        <end position="272"/>
    </location>
</feature>
<accession>A0A5J9TY10</accession>
<organism evidence="2 3">
    <name type="scientific">Eragrostis curvula</name>
    <name type="common">weeping love grass</name>
    <dbReference type="NCBI Taxonomy" id="38414"/>
    <lineage>
        <taxon>Eukaryota</taxon>
        <taxon>Viridiplantae</taxon>
        <taxon>Streptophyta</taxon>
        <taxon>Embryophyta</taxon>
        <taxon>Tracheophyta</taxon>
        <taxon>Spermatophyta</taxon>
        <taxon>Magnoliopsida</taxon>
        <taxon>Liliopsida</taxon>
        <taxon>Poales</taxon>
        <taxon>Poaceae</taxon>
        <taxon>PACMAD clade</taxon>
        <taxon>Chloridoideae</taxon>
        <taxon>Eragrostideae</taxon>
        <taxon>Eragrostidinae</taxon>
        <taxon>Eragrostis</taxon>
    </lineage>
</organism>
<dbReference type="AlphaFoldDB" id="A0A5J9TY10"/>
<name>A0A5J9TY10_9POAL</name>
<dbReference type="InterPro" id="IPR002110">
    <property type="entry name" value="Ankyrin_rpt"/>
</dbReference>